<dbReference type="OrthoDB" id="99430at2"/>
<accession>A0A5Q6S3W4</accession>
<dbReference type="InterPro" id="IPR013517">
    <property type="entry name" value="FG-GAP"/>
</dbReference>
<keyword evidence="1" id="KW-0732">Signal</keyword>
<dbReference type="PANTHER" id="PTHR45460">
    <property type="entry name" value="SIMILAR TO CYSTEINE PROTEINASE"/>
    <property type="match status" value="1"/>
</dbReference>
<name>A0A5Q6S3W4_9ACTN</name>
<dbReference type="SUPFAM" id="SSF69318">
    <property type="entry name" value="Integrin alpha N-terminal domain"/>
    <property type="match status" value="1"/>
</dbReference>
<evidence type="ECO:0000313" key="2">
    <source>
        <dbReference type="EMBL" id="KAA1425085.1"/>
    </source>
</evidence>
<dbReference type="InterPro" id="IPR028994">
    <property type="entry name" value="Integrin_alpha_N"/>
</dbReference>
<organism evidence="2 3">
    <name type="scientific">Mumia zhuanghuii</name>
    <dbReference type="NCBI Taxonomy" id="2585211"/>
    <lineage>
        <taxon>Bacteria</taxon>
        <taxon>Bacillati</taxon>
        <taxon>Actinomycetota</taxon>
        <taxon>Actinomycetes</taxon>
        <taxon>Propionibacteriales</taxon>
        <taxon>Nocardioidaceae</taxon>
        <taxon>Mumia</taxon>
    </lineage>
</organism>
<reference evidence="2 3" key="1">
    <citation type="submission" date="2019-09" db="EMBL/GenBank/DDBJ databases">
        <title>Mumia zhuanghuii sp. nov. isolated from the intestinal contents of plateau pika (Ochotona curzoniae) in the Qinghai-Tibet plateau of China.</title>
        <authorList>
            <person name="Tian Z."/>
        </authorList>
    </citation>
    <scope>NUCLEOTIDE SEQUENCE [LARGE SCALE GENOMIC DNA]</scope>
    <source>
        <strain evidence="3">350</strain>
    </source>
</reference>
<evidence type="ECO:0000313" key="3">
    <source>
        <dbReference type="Proteomes" id="UP000307768"/>
    </source>
</evidence>
<dbReference type="Pfam" id="PF13517">
    <property type="entry name" value="FG-GAP_3"/>
    <property type="match status" value="1"/>
</dbReference>
<gene>
    <name evidence="2" type="ORF">FE697_004170</name>
</gene>
<proteinExistence type="predicted"/>
<sequence>MGLDARYPAVRGVAPDETFPVYSEDGVVIDRTTGMNVTCFLPMRPGAPACYRTPPWPPFTERDRFALASDVFVLHQDHPIPHGIGFDRNRFVLADFGADQGWRTDGRLRFVADLTGDGRGDIVAFGDDGVWVALGDGAGGFAAPARVLEDFGRDAGGWDLVAHPRFVVDVTGDRRADIVGFGDDGVWTARGDGAGGFEPPRFVLADFGRTGGGWDSTRHLRVLADLTGDGCADIVGFGQDSVWVARADGVGGFGPTELGVAGGFAFDDGWRTDVHVRTLADLTGDGRPDIVGFGDDGVWVALNDGTGHFGERRFVLAEYGVAQGWTAATRPRLVADVTGDGRADLIGFRDDGVVVATGDGSGGFGTPTLVLPFFGSATAPVAWDPFLHPRIAADLTGNGGADLLGFAEDGAWALVFGGDGPLGPQLVVHDFGTEQGWRPEVHLRVAADLTGDGRADIVGFGDAGVWVSRNLGEGPRPPLVLSPA</sequence>
<protein>
    <submittedName>
        <fullName evidence="2">VCBS repeat-containing protein</fullName>
    </submittedName>
</protein>
<dbReference type="Proteomes" id="UP000307768">
    <property type="component" value="Unassembled WGS sequence"/>
</dbReference>
<dbReference type="RefSeq" id="WP_149768259.1">
    <property type="nucleotide sequence ID" value="NZ_VDFQ02000001.1"/>
</dbReference>
<dbReference type="PANTHER" id="PTHR45460:SF2">
    <property type="entry name" value="ALPHA 1,3 GLUCANASE, GH71 FAMILY (EUROFUNG)"/>
    <property type="match status" value="1"/>
</dbReference>
<dbReference type="EMBL" id="VDFQ02000001">
    <property type="protein sequence ID" value="KAA1425085.1"/>
    <property type="molecule type" value="Genomic_DNA"/>
</dbReference>
<dbReference type="AlphaFoldDB" id="A0A5Q6S3W4"/>
<evidence type="ECO:0000256" key="1">
    <source>
        <dbReference type="ARBA" id="ARBA00022729"/>
    </source>
</evidence>
<comment type="caution">
    <text evidence="2">The sequence shown here is derived from an EMBL/GenBank/DDBJ whole genome shotgun (WGS) entry which is preliminary data.</text>
</comment>